<evidence type="ECO:0000256" key="2">
    <source>
        <dbReference type="ARBA" id="ARBA00022483"/>
    </source>
</evidence>
<evidence type="ECO:0000256" key="3">
    <source>
        <dbReference type="ARBA" id="ARBA00022574"/>
    </source>
</evidence>
<feature type="compositionally biased region" description="Low complexity" evidence="6">
    <location>
        <begin position="1034"/>
        <end position="1045"/>
    </location>
</feature>
<dbReference type="InterPro" id="IPR013577">
    <property type="entry name" value="LLGL2"/>
</dbReference>
<dbReference type="PROSITE" id="PS50082">
    <property type="entry name" value="WD_REPEATS_2"/>
    <property type="match status" value="1"/>
</dbReference>
<keyword evidence="4" id="KW-0677">Repeat</keyword>
<reference evidence="8" key="1">
    <citation type="submission" date="2022-11" db="EMBL/GenBank/DDBJ databases">
        <title>Centuries of genome instability and evolution in soft-shell clam transmissible cancer (bioRxiv).</title>
        <authorList>
            <person name="Hart S.F.M."/>
            <person name="Yonemitsu M.A."/>
            <person name="Giersch R.M."/>
            <person name="Beal B.F."/>
            <person name="Arriagada G."/>
            <person name="Davis B.W."/>
            <person name="Ostrander E.A."/>
            <person name="Goff S.P."/>
            <person name="Metzger M.J."/>
        </authorList>
    </citation>
    <scope>NUCLEOTIDE SEQUENCE</scope>
    <source>
        <strain evidence="8">MELC-2E11</strain>
        <tissue evidence="8">Siphon/mantle</tissue>
    </source>
</reference>
<feature type="region of interest" description="Disordered" evidence="6">
    <location>
        <begin position="1013"/>
        <end position="1110"/>
    </location>
</feature>
<feature type="compositionally biased region" description="Polar residues" evidence="6">
    <location>
        <begin position="1014"/>
        <end position="1023"/>
    </location>
</feature>
<dbReference type="PANTHER" id="PTHR10241">
    <property type="entry name" value="LETHAL 2 GIANT LARVAE PROTEIN"/>
    <property type="match status" value="1"/>
</dbReference>
<gene>
    <name evidence="8" type="ORF">MAR_029417</name>
</gene>
<dbReference type="SUPFAM" id="SSF50978">
    <property type="entry name" value="WD40 repeat-like"/>
    <property type="match status" value="2"/>
</dbReference>
<dbReference type="InterPro" id="IPR015943">
    <property type="entry name" value="WD40/YVTN_repeat-like_dom_sf"/>
</dbReference>
<protein>
    <submittedName>
        <fullName evidence="8">L2GL1-like protein</fullName>
    </submittedName>
</protein>
<feature type="compositionally biased region" description="Basic and acidic residues" evidence="6">
    <location>
        <begin position="1056"/>
        <end position="1079"/>
    </location>
</feature>
<evidence type="ECO:0000313" key="8">
    <source>
        <dbReference type="EMBL" id="WAQ96727.1"/>
    </source>
</evidence>
<feature type="repeat" description="WD" evidence="5">
    <location>
        <begin position="466"/>
        <end position="483"/>
    </location>
</feature>
<dbReference type="InterPro" id="IPR001680">
    <property type="entry name" value="WD40_rpt"/>
</dbReference>
<dbReference type="InterPro" id="IPR036322">
    <property type="entry name" value="WD40_repeat_dom_sf"/>
</dbReference>
<feature type="domain" description="Lethal giant larvae homologue 2" evidence="7">
    <location>
        <begin position="296"/>
        <end position="401"/>
    </location>
</feature>
<dbReference type="Gene3D" id="2.130.10.10">
    <property type="entry name" value="YVTN repeat-like/Quinoprotein amine dehydrogenase"/>
    <property type="match status" value="2"/>
</dbReference>
<dbReference type="InterPro" id="IPR000664">
    <property type="entry name" value="Lethal2_giant"/>
</dbReference>
<feature type="region of interest" description="Disordered" evidence="6">
    <location>
        <begin position="675"/>
        <end position="704"/>
    </location>
</feature>
<name>A0ABY7DGD6_MYAAR</name>
<sequence>MAPVTKKTNNSSNSYANEYTTAKEETFLKMMRFLRRHPPKEGEGRESQKKELFGFRRLGEHGFPSKPSALAFDPKLKLLAIGTKTGAIRIFGAAGVEWTGQHKEDVTVAELYFLPEQGRLISQCSDNSLHLWEINNDRDGTNSSLDEVKHFVIENNKMKTVSACCLTTNHEQLLLGTEGGNILILDVKSFTLMDQIIYQDVVMQNVPDDFKVNPGAVESIAVHCKDPDKFLIGYNRGLIVLWDIKASNSEQTYNSTQQLESLCWSRSGEEFMSAHADGSYITWDAANSSEPKEPAQTPYGPFPCKAIFQMDWKTAKADSFIIFSGGMPRASYGDKHTVSIMQGQTHVVLDFTSKVIDFVTISRADENDTDEDRAEHDEPHTLLVLADEEIVAIDLDTEGWPTFQLPYVCSLHSSAITCSQHISNVPEQLWTKITDVGNAQKKGLSKREWPVTGGTPQTIDSFTRDLLLTGHEDGSVRFWDASTSCLQFLYRLTTSTIFHVDVQSPDSNGEMEEEWPPFRKVGTFDPYSDDPRLGIQKIALCPLSETLVVAGTAGQEVKSVTVNIVGDRDNFVWKGHEAVTPREGDVKYPAGYQPTCIMQLYPPAACTALAFHSEWQLVGAGTAHGFGLIDYVQKKEVTSKCTLNPDDLTGTSETQMSRTKTLKKSLRESFRRLRRRSEEVATAEAGPSTAIEVSPTTPEPKPVERSVEFRNTEDSMASMVRCLYFADTFVVNSHTHNPSLWVGTNGGHVFIYNITVPSGEKRNEDAVACILAKEIRLRHAAPVISIGVVDGKDRILPDSLEVQHERAKAPDMASHHSVIIASEEQLKIFTLPHLKAKWKFKLTAADGSRIRKVAFVNFRSRSDDNYQENDVACLSNLGELSVYSIRTLRQQVQAAAIKREDINGITSFIFTKFGQGFYLFSSSEYQRVTLSARYQGEPKCTMELAEGMRPEPPEELEPEAAGTEQGVEGPGGDAYNTGDIADALNETADSRADITMEAEVTQDSVAIIDHTGDMSVTSSNSEALVTEEASPVIETAASTEEPPTEGGDVPADNTTDDAKVEQSSVETEKVTEKVEELKISVKLADNDDPALEKLKNAGPMENGHNEPVTA</sequence>
<evidence type="ECO:0000313" key="9">
    <source>
        <dbReference type="Proteomes" id="UP001164746"/>
    </source>
</evidence>
<evidence type="ECO:0000256" key="6">
    <source>
        <dbReference type="SAM" id="MobiDB-lite"/>
    </source>
</evidence>
<dbReference type="PANTHER" id="PTHR10241:SF29">
    <property type="entry name" value="LETHAL(2) GIANT LARVAE PROTEIN"/>
    <property type="match status" value="1"/>
</dbReference>
<organism evidence="8 9">
    <name type="scientific">Mya arenaria</name>
    <name type="common">Soft-shell clam</name>
    <dbReference type="NCBI Taxonomy" id="6604"/>
    <lineage>
        <taxon>Eukaryota</taxon>
        <taxon>Metazoa</taxon>
        <taxon>Spiralia</taxon>
        <taxon>Lophotrochozoa</taxon>
        <taxon>Mollusca</taxon>
        <taxon>Bivalvia</taxon>
        <taxon>Autobranchia</taxon>
        <taxon>Heteroconchia</taxon>
        <taxon>Euheterodonta</taxon>
        <taxon>Imparidentia</taxon>
        <taxon>Neoheterodontei</taxon>
        <taxon>Myida</taxon>
        <taxon>Myoidea</taxon>
        <taxon>Myidae</taxon>
        <taxon>Mya</taxon>
    </lineage>
</organism>
<accession>A0ABY7DGD6</accession>
<dbReference type="Pfam" id="PF08366">
    <property type="entry name" value="LLGL"/>
    <property type="match status" value="1"/>
</dbReference>
<feature type="region of interest" description="Disordered" evidence="6">
    <location>
        <begin position="949"/>
        <end position="975"/>
    </location>
</feature>
<keyword evidence="9" id="KW-1185">Reference proteome</keyword>
<comment type="similarity">
    <text evidence="1">Belongs to the WD repeat L(2)GL family.</text>
</comment>
<evidence type="ECO:0000256" key="1">
    <source>
        <dbReference type="ARBA" id="ARBA00008070"/>
    </source>
</evidence>
<evidence type="ECO:0000256" key="5">
    <source>
        <dbReference type="PROSITE-ProRule" id="PRU00221"/>
    </source>
</evidence>
<dbReference type="Proteomes" id="UP001164746">
    <property type="component" value="Chromosome 2"/>
</dbReference>
<evidence type="ECO:0000256" key="4">
    <source>
        <dbReference type="ARBA" id="ARBA00022737"/>
    </source>
</evidence>
<dbReference type="SMART" id="SM00320">
    <property type="entry name" value="WD40"/>
    <property type="match status" value="7"/>
</dbReference>
<evidence type="ECO:0000259" key="7">
    <source>
        <dbReference type="Pfam" id="PF08366"/>
    </source>
</evidence>
<dbReference type="PRINTS" id="PR00962">
    <property type="entry name" value="LETHAL2GIANT"/>
</dbReference>
<keyword evidence="2" id="KW-0268">Exocytosis</keyword>
<proteinExistence type="inferred from homology"/>
<keyword evidence="3 5" id="KW-0853">WD repeat</keyword>
<dbReference type="EMBL" id="CP111013">
    <property type="protein sequence ID" value="WAQ96727.1"/>
    <property type="molecule type" value="Genomic_DNA"/>
</dbReference>